<dbReference type="Gene3D" id="2.30.130.10">
    <property type="entry name" value="PUA domain"/>
    <property type="match status" value="1"/>
</dbReference>
<proteinExistence type="inferred from homology"/>
<dbReference type="SMART" id="SM01136">
    <property type="entry name" value="DKCLD"/>
    <property type="match status" value="1"/>
</dbReference>
<dbReference type="EMBL" id="LHYE01000078">
    <property type="protein sequence ID" value="KXB05800.1"/>
    <property type="molecule type" value="Genomic_DNA"/>
</dbReference>
<evidence type="ECO:0000259" key="6">
    <source>
        <dbReference type="SMART" id="SM00359"/>
    </source>
</evidence>
<dbReference type="SUPFAM" id="SSF55120">
    <property type="entry name" value="Pseudouridine synthase"/>
    <property type="match status" value="1"/>
</dbReference>
<evidence type="ECO:0000256" key="4">
    <source>
        <dbReference type="ARBA" id="ARBA00060775"/>
    </source>
</evidence>
<gene>
    <name evidence="5" type="primary">truB</name>
    <name evidence="8" type="ORF">AKJ51_04755</name>
</gene>
<dbReference type="InterPro" id="IPR015947">
    <property type="entry name" value="PUA-like_sf"/>
</dbReference>
<evidence type="ECO:0000256" key="5">
    <source>
        <dbReference type="HAMAP-Rule" id="MF_01081"/>
    </source>
</evidence>
<comment type="similarity">
    <text evidence="4 5">Belongs to the pseudouridine synthase TruB family. Type 2 subfamily.</text>
</comment>
<accession>A0A133VHA5</accession>
<comment type="caution">
    <text evidence="8">The sequence shown here is derived from an EMBL/GenBank/DDBJ whole genome shotgun (WGS) entry which is preliminary data.</text>
</comment>
<dbReference type="InterPro" id="IPR002501">
    <property type="entry name" value="PsdUridine_synth_N"/>
</dbReference>
<feature type="domain" description="Dyskerin-like" evidence="7">
    <location>
        <begin position="8"/>
        <end position="62"/>
    </location>
</feature>
<sequence>MNGVVILNELPADEKREVLIKANDFTNPEYGCDPESRAVEDLLELGVINLDKPPGPTSHEVVSWIKRILHVKKAGHGGTLDPRVTGILPVALQRATKLTQALLPAGKEYVTVMHIHKNVGSEKLEKTLESFRGEITQKPPVRASVKRKPRKREIYYLEILERESRDVLIRVGCEAGTYIRKLCHDIGESLGTGAHMAELRRTRTGPFEEGENLSNLHDLADAFVFWREDGLEEPLREVVLPAEKIVEHLPKIVVRDGAVDALCRGASLAAPGVLSVETGIDSGAMVAEMTLKGELIALANAEMGSEEIVNAEHGIVAEPERVVMEPGTYPKNWN</sequence>
<dbReference type="FunFam" id="3.30.2350.10:FF:000001">
    <property type="entry name" value="H/ACA ribonucleoprotein complex subunit CBF5"/>
    <property type="match status" value="1"/>
</dbReference>
<dbReference type="NCBIfam" id="TIGR00425">
    <property type="entry name" value="CBF5"/>
    <property type="match status" value="1"/>
</dbReference>
<dbReference type="GO" id="GO:0031120">
    <property type="term" value="P:snRNA pseudouridine synthesis"/>
    <property type="evidence" value="ECO:0007669"/>
    <property type="project" value="TreeGrafter"/>
</dbReference>
<dbReference type="PANTHER" id="PTHR23127">
    <property type="entry name" value="CENTROMERE/MICROTUBULE BINDING PROTEIN CBF5"/>
    <property type="match status" value="1"/>
</dbReference>
<keyword evidence="9" id="KW-1185">Reference proteome</keyword>
<evidence type="ECO:0000256" key="1">
    <source>
        <dbReference type="ARBA" id="ARBA00022694"/>
    </source>
</evidence>
<dbReference type="InterPro" id="IPR002478">
    <property type="entry name" value="PUA"/>
</dbReference>
<dbReference type="InterPro" id="IPR032819">
    <property type="entry name" value="TruB_C"/>
</dbReference>
<feature type="active site" description="Nucleophile" evidence="5">
    <location>
        <position position="81"/>
    </location>
</feature>
<comment type="catalytic activity">
    <reaction evidence="5">
        <text>uridine(55) in tRNA = pseudouridine(55) in tRNA</text>
        <dbReference type="Rhea" id="RHEA:42532"/>
        <dbReference type="Rhea" id="RHEA-COMP:10101"/>
        <dbReference type="Rhea" id="RHEA-COMP:10102"/>
        <dbReference type="ChEBI" id="CHEBI:65314"/>
        <dbReference type="ChEBI" id="CHEBI:65315"/>
        <dbReference type="EC" id="5.4.99.25"/>
    </reaction>
</comment>
<dbReference type="InterPro" id="IPR012960">
    <property type="entry name" value="Dyskerin-like"/>
</dbReference>
<dbReference type="Gene3D" id="3.30.2350.10">
    <property type="entry name" value="Pseudouridine synthase"/>
    <property type="match status" value="1"/>
</dbReference>
<dbReference type="CDD" id="cd21148">
    <property type="entry name" value="PUA_Cbf5"/>
    <property type="match status" value="1"/>
</dbReference>
<dbReference type="AlphaFoldDB" id="A0A133VHA5"/>
<evidence type="ECO:0000313" key="8">
    <source>
        <dbReference type="EMBL" id="KXB05800.1"/>
    </source>
</evidence>
<dbReference type="PANTHER" id="PTHR23127:SF0">
    <property type="entry name" value="H_ACA RIBONUCLEOPROTEIN COMPLEX SUBUNIT DKC1"/>
    <property type="match status" value="1"/>
</dbReference>
<protein>
    <recommendedName>
        <fullName evidence="5">Probable tRNA pseudouridine synthase B</fullName>
        <ecNumber evidence="5">5.4.99.25</ecNumber>
    </recommendedName>
    <alternativeName>
        <fullName evidence="5">tRNA pseudouridine(55) synthase</fullName>
        <shortName evidence="5">Psi55 synthase</shortName>
    </alternativeName>
    <alternativeName>
        <fullName evidence="5">tRNA pseudouridylate synthase</fullName>
    </alternativeName>
    <alternativeName>
        <fullName evidence="5">tRNA-uridine isomerase</fullName>
    </alternativeName>
</protein>
<name>A0A133VHA5_9EURY</name>
<evidence type="ECO:0000259" key="7">
    <source>
        <dbReference type="SMART" id="SM01136"/>
    </source>
</evidence>
<dbReference type="PROSITE" id="PS50890">
    <property type="entry name" value="PUA"/>
    <property type="match status" value="1"/>
</dbReference>
<dbReference type="Pfam" id="PF08068">
    <property type="entry name" value="DKCLD"/>
    <property type="match status" value="1"/>
</dbReference>
<organism evidence="8 9">
    <name type="scientific">candidate division MSBL1 archaeon SCGC-AAA382A20</name>
    <dbReference type="NCBI Taxonomy" id="1698280"/>
    <lineage>
        <taxon>Archaea</taxon>
        <taxon>Methanobacteriati</taxon>
        <taxon>Methanobacteriota</taxon>
        <taxon>candidate division MSBL1</taxon>
    </lineage>
</organism>
<dbReference type="InterPro" id="IPR020103">
    <property type="entry name" value="PsdUridine_synth_cat_dom_sf"/>
</dbReference>
<dbReference type="HAMAP" id="MF_01081">
    <property type="entry name" value="TruB_arch"/>
    <property type="match status" value="1"/>
</dbReference>
<dbReference type="CDD" id="cd02572">
    <property type="entry name" value="PseudoU_synth_hDyskerin"/>
    <property type="match status" value="1"/>
</dbReference>
<dbReference type="PATRIC" id="fig|1698280.3.peg.1216"/>
<dbReference type="InterPro" id="IPR026326">
    <property type="entry name" value="TruB_arch"/>
</dbReference>
<dbReference type="GO" id="GO:0000495">
    <property type="term" value="P:box H/ACA sno(s)RNA 3'-end processing"/>
    <property type="evidence" value="ECO:0007669"/>
    <property type="project" value="TreeGrafter"/>
</dbReference>
<feature type="domain" description="PUA" evidence="6">
    <location>
        <begin position="250"/>
        <end position="324"/>
    </location>
</feature>
<dbReference type="GO" id="GO:1990481">
    <property type="term" value="P:mRNA pseudouridine synthesis"/>
    <property type="evidence" value="ECO:0007669"/>
    <property type="project" value="TreeGrafter"/>
</dbReference>
<dbReference type="EC" id="5.4.99.25" evidence="5"/>
<dbReference type="SUPFAM" id="SSF88697">
    <property type="entry name" value="PUA domain-like"/>
    <property type="match status" value="1"/>
</dbReference>
<evidence type="ECO:0000256" key="3">
    <source>
        <dbReference type="ARBA" id="ARBA00060072"/>
    </source>
</evidence>
<dbReference type="InterPro" id="IPR036974">
    <property type="entry name" value="PUA_sf"/>
</dbReference>
<dbReference type="InterPro" id="IPR004802">
    <property type="entry name" value="tRNA_PsdUridine_synth_B_fam"/>
</dbReference>
<keyword evidence="2 5" id="KW-0413">Isomerase</keyword>
<dbReference type="GO" id="GO:0160148">
    <property type="term" value="F:tRNA pseudouridine(55) synthase activity"/>
    <property type="evidence" value="ECO:0007669"/>
    <property type="project" value="UniProtKB-EC"/>
</dbReference>
<dbReference type="SMART" id="SM00359">
    <property type="entry name" value="PUA"/>
    <property type="match status" value="1"/>
</dbReference>
<dbReference type="Proteomes" id="UP000070263">
    <property type="component" value="Unassembled WGS sequence"/>
</dbReference>
<evidence type="ECO:0000256" key="2">
    <source>
        <dbReference type="ARBA" id="ARBA00023235"/>
    </source>
</evidence>
<dbReference type="Pfam" id="PF16198">
    <property type="entry name" value="TruB_C_2"/>
    <property type="match status" value="1"/>
</dbReference>
<evidence type="ECO:0000313" key="9">
    <source>
        <dbReference type="Proteomes" id="UP000070263"/>
    </source>
</evidence>
<comment type="function">
    <text evidence="3 5">Could be responsible for synthesis of pseudouridine from uracil-55 in the psi GC loop of transfer RNAs.</text>
</comment>
<dbReference type="Pfam" id="PF01472">
    <property type="entry name" value="PUA"/>
    <property type="match status" value="1"/>
</dbReference>
<reference evidence="8 9" key="1">
    <citation type="journal article" date="2016" name="Sci. Rep.">
        <title>Metabolic traits of an uncultured archaeal lineage -MSBL1- from brine pools of the Red Sea.</title>
        <authorList>
            <person name="Mwirichia R."/>
            <person name="Alam I."/>
            <person name="Rashid M."/>
            <person name="Vinu M."/>
            <person name="Ba-Alawi W."/>
            <person name="Anthony Kamau A."/>
            <person name="Kamanda Ngugi D."/>
            <person name="Goker M."/>
            <person name="Klenk H.P."/>
            <person name="Bajic V."/>
            <person name="Stingl U."/>
        </authorList>
    </citation>
    <scope>NUCLEOTIDE SEQUENCE [LARGE SCALE GENOMIC DNA]</scope>
    <source>
        <strain evidence="8">SCGC-AAA382A20</strain>
    </source>
</reference>
<dbReference type="Pfam" id="PF01509">
    <property type="entry name" value="TruB_N"/>
    <property type="match status" value="1"/>
</dbReference>
<keyword evidence="1 5" id="KW-0819">tRNA processing</keyword>
<dbReference type="NCBIfam" id="NF003280">
    <property type="entry name" value="PRK04270.1"/>
    <property type="match status" value="1"/>
</dbReference>
<dbReference type="GO" id="GO:0031119">
    <property type="term" value="P:tRNA pseudouridine synthesis"/>
    <property type="evidence" value="ECO:0007669"/>
    <property type="project" value="UniProtKB-UniRule"/>
</dbReference>
<dbReference type="GO" id="GO:0031118">
    <property type="term" value="P:rRNA pseudouridine synthesis"/>
    <property type="evidence" value="ECO:0007669"/>
    <property type="project" value="TreeGrafter"/>
</dbReference>
<dbReference type="GO" id="GO:0003723">
    <property type="term" value="F:RNA binding"/>
    <property type="evidence" value="ECO:0007669"/>
    <property type="project" value="InterPro"/>
</dbReference>